<reference evidence="1 2" key="1">
    <citation type="journal article" date="2023" name="BMC Biol.">
        <title>The compact genome of the sponge Oopsacas minuta (Hexactinellida) is lacking key metazoan core genes.</title>
        <authorList>
            <person name="Santini S."/>
            <person name="Schenkelaars Q."/>
            <person name="Jourda C."/>
            <person name="Duchesne M."/>
            <person name="Belahbib H."/>
            <person name="Rocher C."/>
            <person name="Selva M."/>
            <person name="Riesgo A."/>
            <person name="Vervoort M."/>
            <person name="Leys S.P."/>
            <person name="Kodjabachian L."/>
            <person name="Le Bivic A."/>
            <person name="Borchiellini C."/>
            <person name="Claverie J.M."/>
            <person name="Renard E."/>
        </authorList>
    </citation>
    <scope>NUCLEOTIDE SEQUENCE [LARGE SCALE GENOMIC DNA]</scope>
    <source>
        <strain evidence="1">SPO-2</strain>
    </source>
</reference>
<dbReference type="EMBL" id="JAKMXF010000022">
    <property type="protein sequence ID" value="KAI6660822.1"/>
    <property type="molecule type" value="Genomic_DNA"/>
</dbReference>
<name>A0AAV7KHJ5_9METZ</name>
<dbReference type="GO" id="GO:0003711">
    <property type="term" value="F:transcription elongation factor activity"/>
    <property type="evidence" value="ECO:0007669"/>
    <property type="project" value="InterPro"/>
</dbReference>
<dbReference type="AlphaFoldDB" id="A0AAV7KHJ5"/>
<gene>
    <name evidence="1" type="ORF">LOD99_13549</name>
</gene>
<keyword evidence="2" id="KW-1185">Reference proteome</keyword>
<protein>
    <submittedName>
        <fullName evidence="1">Uncharacterized protein</fullName>
    </submittedName>
</protein>
<sequence length="236" mass="27069">MEHMLVKSKYFDTEKWKKLSLEELSCSELKILLEKQNKLINNSKIINNLPDRGEKIRQYISTIEEAIQVRRNYEEAVQAFSELKIEENKSSLCSPLSTPTTNSPRVLSDNIDKEKLEKLKHKIASSPSPRSTQLLSTSDMQELIDRDKDRESRQREAEIKMGDFLGMFKVGNVKVTSVVEETDDIYIRDCALREEIKGNIYSDTDSEVSDQSKTSSVGDIGDDFSLLEDCLYENTQ</sequence>
<organism evidence="1 2">
    <name type="scientific">Oopsacas minuta</name>
    <dbReference type="NCBI Taxonomy" id="111878"/>
    <lineage>
        <taxon>Eukaryota</taxon>
        <taxon>Metazoa</taxon>
        <taxon>Porifera</taxon>
        <taxon>Hexactinellida</taxon>
        <taxon>Hexasterophora</taxon>
        <taxon>Lyssacinosida</taxon>
        <taxon>Leucopsacidae</taxon>
        <taxon>Oopsacas</taxon>
    </lineage>
</organism>
<dbReference type="Pfam" id="PF15328">
    <property type="entry name" value="GCOM2"/>
    <property type="match status" value="1"/>
</dbReference>
<proteinExistence type="predicted"/>
<dbReference type="InterPro" id="IPR026213">
    <property type="entry name" value="GRINL1"/>
</dbReference>
<dbReference type="Proteomes" id="UP001165289">
    <property type="component" value="Unassembled WGS sequence"/>
</dbReference>
<comment type="caution">
    <text evidence="1">The sequence shown here is derived from an EMBL/GenBank/DDBJ whole genome shotgun (WGS) entry which is preliminary data.</text>
</comment>
<evidence type="ECO:0000313" key="1">
    <source>
        <dbReference type="EMBL" id="KAI6660822.1"/>
    </source>
</evidence>
<dbReference type="GO" id="GO:0006368">
    <property type="term" value="P:transcription elongation by RNA polymerase II"/>
    <property type="evidence" value="ECO:0007669"/>
    <property type="project" value="InterPro"/>
</dbReference>
<accession>A0AAV7KHJ5</accession>
<dbReference type="GO" id="GO:0005634">
    <property type="term" value="C:nucleus"/>
    <property type="evidence" value="ECO:0007669"/>
    <property type="project" value="InterPro"/>
</dbReference>
<evidence type="ECO:0000313" key="2">
    <source>
        <dbReference type="Proteomes" id="UP001165289"/>
    </source>
</evidence>